<name>A0A1H4WQX3_9MICC</name>
<organism evidence="2 3">
    <name type="scientific">Arthrobacter woluwensis</name>
    <dbReference type="NCBI Taxonomy" id="156980"/>
    <lineage>
        <taxon>Bacteria</taxon>
        <taxon>Bacillati</taxon>
        <taxon>Actinomycetota</taxon>
        <taxon>Actinomycetes</taxon>
        <taxon>Micrococcales</taxon>
        <taxon>Micrococcaceae</taxon>
        <taxon>Arthrobacter</taxon>
    </lineage>
</organism>
<protein>
    <submittedName>
        <fullName evidence="2">Uncharacterized protein</fullName>
    </submittedName>
</protein>
<sequence length="175" mass="19078">MDITASLAPKSDQLDAVELVAPRTFTIEKVTPNNAEQPWNFHLAGFPRPWRPAKSMLLVIANAWGTDATQYAGRSVTLFCDPTVMFGNQAVGGVRISHMSHINGPLKTALLVKRGKSEIYTVQPLADAPPPRNWQAEADKIAGNEPKLKALWTEAQKNGASLDELNYIKEAATNG</sequence>
<evidence type="ECO:0000313" key="2">
    <source>
        <dbReference type="EMBL" id="SEC95450.1"/>
    </source>
</evidence>
<dbReference type="EMBL" id="FNSN01000006">
    <property type="protein sequence ID" value="SEC95450.1"/>
    <property type="molecule type" value="Genomic_DNA"/>
</dbReference>
<dbReference type="AlphaFoldDB" id="A0A1H4WQX3"/>
<evidence type="ECO:0000313" key="1">
    <source>
        <dbReference type="EMBL" id="SEC90205.1"/>
    </source>
</evidence>
<dbReference type="STRING" id="156980.SAMN04489745_3466"/>
<keyword evidence="3" id="KW-1185">Reference proteome</keyword>
<reference evidence="2 3" key="1">
    <citation type="submission" date="2016-10" db="EMBL/GenBank/DDBJ databases">
        <authorList>
            <person name="de Groot N.N."/>
        </authorList>
    </citation>
    <scope>NUCLEOTIDE SEQUENCE [LARGE SCALE GENOMIC DNA]</scope>
    <source>
        <strain evidence="2 3">DSM 10495</strain>
    </source>
</reference>
<dbReference type="EMBL" id="FNSN01000004">
    <property type="protein sequence ID" value="SEC90205.1"/>
    <property type="molecule type" value="Genomic_DNA"/>
</dbReference>
<dbReference type="Proteomes" id="UP000182652">
    <property type="component" value="Unassembled WGS sequence"/>
</dbReference>
<proteinExistence type="predicted"/>
<dbReference type="RefSeq" id="WP_066217575.1">
    <property type="nucleotide sequence ID" value="NZ_FNSN01000004.1"/>
</dbReference>
<accession>A0A1H4WQX3</accession>
<gene>
    <name evidence="1" type="ORF">SAMN04489745_3466</name>
    <name evidence="2" type="ORF">SAMN04489745_3538</name>
</gene>
<evidence type="ECO:0000313" key="3">
    <source>
        <dbReference type="Proteomes" id="UP000182652"/>
    </source>
</evidence>